<dbReference type="InterPro" id="IPR002695">
    <property type="entry name" value="PurH-like"/>
</dbReference>
<evidence type="ECO:0000256" key="2">
    <source>
        <dbReference type="ARBA" id="ARBA00004954"/>
    </source>
</evidence>
<dbReference type="FunFam" id="3.40.50.1380:FF:000001">
    <property type="entry name" value="Bifunctional purine biosynthesis protein PurH"/>
    <property type="match status" value="1"/>
</dbReference>
<dbReference type="CDD" id="cd01421">
    <property type="entry name" value="IMPCH"/>
    <property type="match status" value="1"/>
</dbReference>
<reference evidence="12 13" key="1">
    <citation type="journal article" date="2015" name="Genome Announc.">
        <title>Expanding the biotechnology potential of lactobacilli through comparative genomics of 213 strains and associated genera.</title>
        <authorList>
            <person name="Sun Z."/>
            <person name="Harris H.M."/>
            <person name="McCann A."/>
            <person name="Guo C."/>
            <person name="Argimon S."/>
            <person name="Zhang W."/>
            <person name="Yang X."/>
            <person name="Jeffery I.B."/>
            <person name="Cooney J.C."/>
            <person name="Kagawa T.F."/>
            <person name="Liu W."/>
            <person name="Song Y."/>
            <person name="Salvetti E."/>
            <person name="Wrobel A."/>
            <person name="Rasinkangas P."/>
            <person name="Parkhill J."/>
            <person name="Rea M.C."/>
            <person name="O'Sullivan O."/>
            <person name="Ritari J."/>
            <person name="Douillard F.P."/>
            <person name="Paul Ross R."/>
            <person name="Yang R."/>
            <person name="Briner A.E."/>
            <person name="Felis G.E."/>
            <person name="de Vos W.M."/>
            <person name="Barrangou R."/>
            <person name="Klaenhammer T.R."/>
            <person name="Caufield P.W."/>
            <person name="Cui Y."/>
            <person name="Zhang H."/>
            <person name="O'Toole P.W."/>
        </authorList>
    </citation>
    <scope>NUCLEOTIDE SEQUENCE [LARGE SCALE GENOMIC DNA]</scope>
    <source>
        <strain evidence="12 13">DSM 14857</strain>
    </source>
</reference>
<dbReference type="Gene3D" id="3.40.140.20">
    <property type="match status" value="2"/>
</dbReference>
<dbReference type="GO" id="GO:0005829">
    <property type="term" value="C:cytosol"/>
    <property type="evidence" value="ECO:0007669"/>
    <property type="project" value="TreeGrafter"/>
</dbReference>
<gene>
    <name evidence="10" type="primary">purH</name>
    <name evidence="12" type="ORF">FC27_GL000116</name>
</gene>
<comment type="catalytic activity">
    <reaction evidence="9 10">
        <text>IMP + H2O = 5-formamido-1-(5-phospho-D-ribosyl)imidazole-4-carboxamide</text>
        <dbReference type="Rhea" id="RHEA:18445"/>
        <dbReference type="ChEBI" id="CHEBI:15377"/>
        <dbReference type="ChEBI" id="CHEBI:58053"/>
        <dbReference type="ChEBI" id="CHEBI:58467"/>
        <dbReference type="EC" id="3.5.4.10"/>
    </reaction>
</comment>
<evidence type="ECO:0000256" key="7">
    <source>
        <dbReference type="ARBA" id="ARBA00023268"/>
    </source>
</evidence>
<evidence type="ECO:0000256" key="10">
    <source>
        <dbReference type="HAMAP-Rule" id="MF_00139"/>
    </source>
</evidence>
<dbReference type="SMART" id="SM00851">
    <property type="entry name" value="MGS"/>
    <property type="match status" value="1"/>
</dbReference>
<dbReference type="InterPro" id="IPR016193">
    <property type="entry name" value="Cytidine_deaminase-like"/>
</dbReference>
<protein>
    <recommendedName>
        <fullName evidence="10">Bifunctional purine biosynthesis protein PurH</fullName>
    </recommendedName>
    <domain>
        <recommendedName>
            <fullName evidence="10">Phosphoribosylaminoimidazolecarboxamide formyltransferase</fullName>
            <ecNumber evidence="10">2.1.2.3</ecNumber>
        </recommendedName>
        <alternativeName>
            <fullName evidence="10">AICAR transformylase</fullName>
        </alternativeName>
    </domain>
    <domain>
        <recommendedName>
            <fullName evidence="10">IMP cyclohydrolase</fullName>
            <ecNumber evidence="10">3.5.4.10</ecNumber>
        </recommendedName>
        <alternativeName>
            <fullName evidence="10">ATIC</fullName>
        </alternativeName>
        <alternativeName>
            <fullName evidence="10">IMP synthase</fullName>
        </alternativeName>
        <alternativeName>
            <fullName evidence="10">Inosinicase</fullName>
        </alternativeName>
    </domain>
</protein>
<dbReference type="FunFam" id="3.40.140.20:FF:000002">
    <property type="entry name" value="Bifunctional purine biosynthesis protein PurH"/>
    <property type="match status" value="1"/>
</dbReference>
<comment type="catalytic activity">
    <reaction evidence="8 10">
        <text>(6R)-10-formyltetrahydrofolate + 5-amino-1-(5-phospho-beta-D-ribosyl)imidazole-4-carboxamide = 5-formamido-1-(5-phospho-D-ribosyl)imidazole-4-carboxamide + (6S)-5,6,7,8-tetrahydrofolate</text>
        <dbReference type="Rhea" id="RHEA:22192"/>
        <dbReference type="ChEBI" id="CHEBI:57453"/>
        <dbReference type="ChEBI" id="CHEBI:58467"/>
        <dbReference type="ChEBI" id="CHEBI:58475"/>
        <dbReference type="ChEBI" id="CHEBI:195366"/>
        <dbReference type="EC" id="2.1.2.3"/>
    </reaction>
</comment>
<dbReference type="InterPro" id="IPR011607">
    <property type="entry name" value="MGS-like_dom"/>
</dbReference>
<evidence type="ECO:0000313" key="13">
    <source>
        <dbReference type="Proteomes" id="UP000051647"/>
    </source>
</evidence>
<dbReference type="Pfam" id="PF01808">
    <property type="entry name" value="AICARFT_IMPCHas"/>
    <property type="match status" value="1"/>
</dbReference>
<evidence type="ECO:0000256" key="9">
    <source>
        <dbReference type="ARBA" id="ARBA00050687"/>
    </source>
</evidence>
<accession>A0A0R1SQ04</accession>
<dbReference type="PIRSF" id="PIRSF000414">
    <property type="entry name" value="AICARFT_IMPCHas"/>
    <property type="match status" value="1"/>
</dbReference>
<evidence type="ECO:0000256" key="5">
    <source>
        <dbReference type="ARBA" id="ARBA00022755"/>
    </source>
</evidence>
<dbReference type="Pfam" id="PF02142">
    <property type="entry name" value="MGS"/>
    <property type="match status" value="1"/>
</dbReference>
<dbReference type="eggNOG" id="COG0138">
    <property type="taxonomic scope" value="Bacteria"/>
</dbReference>
<evidence type="ECO:0000313" key="12">
    <source>
        <dbReference type="EMBL" id="KRL68419.1"/>
    </source>
</evidence>
<dbReference type="HAMAP" id="MF_00139">
    <property type="entry name" value="PurH"/>
    <property type="match status" value="1"/>
</dbReference>
<dbReference type="EC" id="3.5.4.10" evidence="10"/>
<dbReference type="UniPathway" id="UPA00074">
    <property type="reaction ID" value="UER00133"/>
</dbReference>
<evidence type="ECO:0000256" key="6">
    <source>
        <dbReference type="ARBA" id="ARBA00022801"/>
    </source>
</evidence>
<evidence type="ECO:0000256" key="3">
    <source>
        <dbReference type="ARBA" id="ARBA00007667"/>
    </source>
</evidence>
<dbReference type="GO" id="GO:0006189">
    <property type="term" value="P:'de novo' IMP biosynthetic process"/>
    <property type="evidence" value="ECO:0007669"/>
    <property type="project" value="UniProtKB-UniRule"/>
</dbReference>
<dbReference type="InterPro" id="IPR036914">
    <property type="entry name" value="MGS-like_dom_sf"/>
</dbReference>
<dbReference type="PATRIC" id="fig|1423815.3.peg.117"/>
<dbReference type="FunFam" id="3.40.140.20:FF:000001">
    <property type="entry name" value="Bifunctional purine biosynthesis protein PurH"/>
    <property type="match status" value="1"/>
</dbReference>
<dbReference type="PROSITE" id="PS51855">
    <property type="entry name" value="MGS"/>
    <property type="match status" value="1"/>
</dbReference>
<organism evidence="12 13">
    <name type="scientific">Companilactobacillus versmoldensis DSM 14857 = KCTC 3814</name>
    <dbReference type="NCBI Taxonomy" id="1423815"/>
    <lineage>
        <taxon>Bacteria</taxon>
        <taxon>Bacillati</taxon>
        <taxon>Bacillota</taxon>
        <taxon>Bacilli</taxon>
        <taxon>Lactobacillales</taxon>
        <taxon>Lactobacillaceae</taxon>
        <taxon>Companilactobacillus</taxon>
    </lineage>
</organism>
<dbReference type="Gene3D" id="3.40.50.1380">
    <property type="entry name" value="Methylglyoxal synthase-like domain"/>
    <property type="match status" value="1"/>
</dbReference>
<evidence type="ECO:0000259" key="11">
    <source>
        <dbReference type="PROSITE" id="PS51855"/>
    </source>
</evidence>
<dbReference type="GO" id="GO:0003937">
    <property type="term" value="F:IMP cyclohydrolase activity"/>
    <property type="evidence" value="ECO:0007669"/>
    <property type="project" value="UniProtKB-UniRule"/>
</dbReference>
<comment type="pathway">
    <text evidence="2 10">Purine metabolism; IMP biosynthesis via de novo pathway; 5-formamido-1-(5-phospho-D-ribosyl)imidazole-4-carboxamide from 5-amino-1-(5-phospho-D-ribosyl)imidazole-4-carboxamide (10-formyl THF route): step 1/1.</text>
</comment>
<keyword evidence="13" id="KW-1185">Reference proteome</keyword>
<dbReference type="InterPro" id="IPR024051">
    <property type="entry name" value="AICAR_Tfase_dup_dom_sf"/>
</dbReference>
<dbReference type="NCBIfam" id="TIGR00355">
    <property type="entry name" value="purH"/>
    <property type="match status" value="1"/>
</dbReference>
<dbReference type="AlphaFoldDB" id="A0A0R1SQ04"/>
<dbReference type="SUPFAM" id="SSF52335">
    <property type="entry name" value="Methylglyoxal synthase-like"/>
    <property type="match status" value="1"/>
</dbReference>
<evidence type="ECO:0000256" key="8">
    <source>
        <dbReference type="ARBA" id="ARBA00050488"/>
    </source>
</evidence>
<evidence type="ECO:0000256" key="1">
    <source>
        <dbReference type="ARBA" id="ARBA00004844"/>
    </source>
</evidence>
<keyword evidence="7 10" id="KW-0511">Multifunctional enzyme</keyword>
<dbReference type="SMART" id="SM00798">
    <property type="entry name" value="AICARFT_IMPCHas"/>
    <property type="match status" value="1"/>
</dbReference>
<feature type="domain" description="MGS-like" evidence="11">
    <location>
        <begin position="1"/>
        <end position="147"/>
    </location>
</feature>
<comment type="domain">
    <text evidence="10">The IMP cyclohydrolase activity resides in the N-terminal region.</text>
</comment>
<sequence>MKKMKNALISVSDKTGIVEFAQGLIKTGYSIISTGGTYKKLQENGISVTEIDEVTGFPEILDGRVKTLHPKVHAGLLAKRSNKEHMATLEKLNINTIDLVCVNLYPFKETISKGDVALPDAIEQIDIGGPSMLRSASKNFESVYVVTDQHDYADVLEQISSEGTDQLAFRQKLAAKAFRHTAEYDAIISSYLTDIAEIEFPETKTIPLEFKQSLRYGENSHQKAAFYQNSLPTNYSIASAKQLHGKELSYNNIRDADAAIKMASDFDQPCVVALKHMNPCGLGVDDEDIYQAWQKAYSADKISIFGGIVVVNREVDERIANEMHKIFLEIVIAPSFTDKALEILESKKNIRLLTLDFSQSKDADKFEFTSVLGGMLVQERDTVIDSYDDFKVVTKKQPTAEEKKALLFAQKVVKHVKSNAITVTTTDMTLGVGAGQMNRIGSAKIAIEQAEENGNIKVPFVMGSDAFFPMDDCVKFAAEHGITAIIQPGGSIHDQDSIDMADKYGIAMVCTGRRHFKH</sequence>
<dbReference type="PANTHER" id="PTHR11692:SF0">
    <property type="entry name" value="BIFUNCTIONAL PURINE BIOSYNTHESIS PROTEIN ATIC"/>
    <property type="match status" value="1"/>
</dbReference>
<dbReference type="PANTHER" id="PTHR11692">
    <property type="entry name" value="BIFUNCTIONAL PURINE BIOSYNTHESIS PROTEIN PURH"/>
    <property type="match status" value="1"/>
</dbReference>
<dbReference type="STRING" id="1423815.FC27_GL000116"/>
<proteinExistence type="inferred from homology"/>
<dbReference type="EC" id="2.1.2.3" evidence="10"/>
<name>A0A0R1SQ04_9LACO</name>
<dbReference type="GO" id="GO:0004643">
    <property type="term" value="F:phosphoribosylaminoimidazolecarboxamide formyltransferase activity"/>
    <property type="evidence" value="ECO:0007669"/>
    <property type="project" value="UniProtKB-UniRule"/>
</dbReference>
<evidence type="ECO:0000256" key="4">
    <source>
        <dbReference type="ARBA" id="ARBA00022679"/>
    </source>
</evidence>
<dbReference type="Proteomes" id="UP000051647">
    <property type="component" value="Unassembled WGS sequence"/>
</dbReference>
<keyword evidence="6 10" id="KW-0378">Hydrolase</keyword>
<comment type="similarity">
    <text evidence="3 10">Belongs to the PurH family.</text>
</comment>
<dbReference type="NCBIfam" id="NF002049">
    <property type="entry name" value="PRK00881.1"/>
    <property type="match status" value="1"/>
</dbReference>
<keyword evidence="5 10" id="KW-0658">Purine biosynthesis</keyword>
<keyword evidence="4 10" id="KW-0808">Transferase</keyword>
<comment type="pathway">
    <text evidence="1 10">Purine metabolism; IMP biosynthesis via de novo pathway; IMP from 5-formamido-1-(5-phospho-D-ribosyl)imidazole-4-carboxamide: step 1/1.</text>
</comment>
<dbReference type="SUPFAM" id="SSF53927">
    <property type="entry name" value="Cytidine deaminase-like"/>
    <property type="match status" value="1"/>
</dbReference>
<comment type="caution">
    <text evidence="12">The sequence shown here is derived from an EMBL/GenBank/DDBJ whole genome shotgun (WGS) entry which is preliminary data.</text>
</comment>
<dbReference type="EMBL" id="AZFA01000001">
    <property type="protein sequence ID" value="KRL68419.1"/>
    <property type="molecule type" value="Genomic_DNA"/>
</dbReference>